<dbReference type="PANTHER" id="PTHR45913:SF19">
    <property type="entry name" value="LOW QUALITY PROTEIN: ZINC FINGER BED DOMAIN-CONTAINING PROTEIN 5-LIKE"/>
    <property type="match status" value="1"/>
</dbReference>
<evidence type="ECO:0000313" key="3">
    <source>
        <dbReference type="Proteomes" id="UP000031668"/>
    </source>
</evidence>
<dbReference type="PANTHER" id="PTHR45913">
    <property type="entry name" value="EPM2A-INTERACTING PROTEIN 1"/>
    <property type="match status" value="1"/>
</dbReference>
<organism evidence="2 3">
    <name type="scientific">Thelohanellus kitauei</name>
    <name type="common">Myxosporean</name>
    <dbReference type="NCBI Taxonomy" id="669202"/>
    <lineage>
        <taxon>Eukaryota</taxon>
        <taxon>Metazoa</taxon>
        <taxon>Cnidaria</taxon>
        <taxon>Myxozoa</taxon>
        <taxon>Myxosporea</taxon>
        <taxon>Bivalvulida</taxon>
        <taxon>Platysporina</taxon>
        <taxon>Myxobolidae</taxon>
        <taxon>Thelohanellus</taxon>
    </lineage>
</organism>
<protein>
    <submittedName>
        <fullName evidence="2">Uncharacterized protein</fullName>
    </submittedName>
</protein>
<sequence length="122" mass="13993">MKRKGEDFLCSEFKSDWTDNFILALNSCGIPVCFIYGFCVSHAPNYNLASHFTTKHSEINVKYPIISDSRKEFLHKKEARVLFFASYEIALLLARKKKLFTDPEEILKLALNIAAIMLGDKN</sequence>
<dbReference type="OrthoDB" id="6431883at2759"/>
<dbReference type="EMBL" id="JWZT01000358">
    <property type="protein sequence ID" value="KII74555.1"/>
    <property type="molecule type" value="Genomic_DNA"/>
</dbReference>
<proteinExistence type="predicted"/>
<name>A0A0C2NE18_THEKT</name>
<keyword evidence="1" id="KW-0812">Transmembrane</keyword>
<comment type="caution">
    <text evidence="2">The sequence shown here is derived from an EMBL/GenBank/DDBJ whole genome shotgun (WGS) entry which is preliminary data.</text>
</comment>
<gene>
    <name evidence="2" type="ORF">RF11_16165</name>
</gene>
<feature type="transmembrane region" description="Helical" evidence="1">
    <location>
        <begin position="21"/>
        <end position="38"/>
    </location>
</feature>
<keyword evidence="1" id="KW-1133">Transmembrane helix</keyword>
<dbReference type="AlphaFoldDB" id="A0A0C2NE18"/>
<evidence type="ECO:0000256" key="1">
    <source>
        <dbReference type="SAM" id="Phobius"/>
    </source>
</evidence>
<keyword evidence="1" id="KW-0472">Membrane</keyword>
<evidence type="ECO:0000313" key="2">
    <source>
        <dbReference type="EMBL" id="KII74555.1"/>
    </source>
</evidence>
<reference evidence="2 3" key="1">
    <citation type="journal article" date="2014" name="Genome Biol. Evol.">
        <title>The genome of the myxosporean Thelohanellus kitauei shows adaptations to nutrient acquisition within its fish host.</title>
        <authorList>
            <person name="Yang Y."/>
            <person name="Xiong J."/>
            <person name="Zhou Z."/>
            <person name="Huo F."/>
            <person name="Miao W."/>
            <person name="Ran C."/>
            <person name="Liu Y."/>
            <person name="Zhang J."/>
            <person name="Feng J."/>
            <person name="Wang M."/>
            <person name="Wang M."/>
            <person name="Wang L."/>
            <person name="Yao B."/>
        </authorList>
    </citation>
    <scope>NUCLEOTIDE SEQUENCE [LARGE SCALE GENOMIC DNA]</scope>
    <source>
        <strain evidence="2">Wuqing</strain>
    </source>
</reference>
<dbReference type="Proteomes" id="UP000031668">
    <property type="component" value="Unassembled WGS sequence"/>
</dbReference>
<keyword evidence="3" id="KW-1185">Reference proteome</keyword>
<accession>A0A0C2NE18</accession>